<evidence type="ECO:0000256" key="2">
    <source>
        <dbReference type="ARBA" id="ARBA00022741"/>
    </source>
</evidence>
<dbReference type="InterPro" id="IPR056142">
    <property type="entry name" value="DUF7725"/>
</dbReference>
<dbReference type="Pfam" id="PF00152">
    <property type="entry name" value="tRNA-synt_2"/>
    <property type="match status" value="1"/>
</dbReference>
<dbReference type="GO" id="GO:0005737">
    <property type="term" value="C:cytoplasm"/>
    <property type="evidence" value="ECO:0000318"/>
    <property type="project" value="GO_Central"/>
</dbReference>
<comment type="caution">
    <text evidence="7">The sequence shown here is derived from an EMBL/GenBank/DDBJ whole genome shotgun (WGS) entry which is preliminary data.</text>
</comment>
<name>A0A2G2YRQ2_CAPAN</name>
<dbReference type="InterPro" id="IPR004364">
    <property type="entry name" value="Aa-tRNA-synt_II"/>
</dbReference>
<dbReference type="GO" id="GO:0000049">
    <property type="term" value="F:tRNA binding"/>
    <property type="evidence" value="ECO:0000318"/>
    <property type="project" value="GO_Central"/>
</dbReference>
<evidence type="ECO:0000313" key="8">
    <source>
        <dbReference type="Proteomes" id="UP000222542"/>
    </source>
</evidence>
<dbReference type="STRING" id="4072.A0A2G2YRQ2"/>
<dbReference type="PANTHER" id="PTHR42918">
    <property type="entry name" value="LYSYL-TRNA SYNTHETASE"/>
    <property type="match status" value="1"/>
</dbReference>
<evidence type="ECO:0000256" key="3">
    <source>
        <dbReference type="ARBA" id="ARBA00022840"/>
    </source>
</evidence>
<feature type="domain" description="Aminoacyl-tRNA synthetase class II (D/K/N)" evidence="5">
    <location>
        <begin position="34"/>
        <end position="78"/>
    </location>
</feature>
<organism evidence="7 8">
    <name type="scientific">Capsicum annuum</name>
    <name type="common">Capsicum pepper</name>
    <dbReference type="NCBI Taxonomy" id="4072"/>
    <lineage>
        <taxon>Eukaryota</taxon>
        <taxon>Viridiplantae</taxon>
        <taxon>Streptophyta</taxon>
        <taxon>Embryophyta</taxon>
        <taxon>Tracheophyta</taxon>
        <taxon>Spermatophyta</taxon>
        <taxon>Magnoliopsida</taxon>
        <taxon>eudicotyledons</taxon>
        <taxon>Gunneridae</taxon>
        <taxon>Pentapetalae</taxon>
        <taxon>asterids</taxon>
        <taxon>lamiids</taxon>
        <taxon>Solanales</taxon>
        <taxon>Solanaceae</taxon>
        <taxon>Solanoideae</taxon>
        <taxon>Capsiceae</taxon>
        <taxon>Capsicum</taxon>
    </lineage>
</organism>
<keyword evidence="3" id="KW-0067">ATP-binding</keyword>
<dbReference type="GO" id="GO:0004824">
    <property type="term" value="F:lysine-tRNA ligase activity"/>
    <property type="evidence" value="ECO:0000318"/>
    <property type="project" value="GO_Central"/>
</dbReference>
<feature type="domain" description="DUF7725" evidence="6">
    <location>
        <begin position="123"/>
        <end position="149"/>
    </location>
</feature>
<dbReference type="PANTHER" id="PTHR42918:SF9">
    <property type="entry name" value="LYSINE--TRNA LIGASE"/>
    <property type="match status" value="1"/>
</dbReference>
<proteinExistence type="predicted"/>
<accession>A0A2G2YRQ2</accession>
<dbReference type="SUPFAM" id="SSF55681">
    <property type="entry name" value="Class II aaRS and biotin synthetases"/>
    <property type="match status" value="1"/>
</dbReference>
<dbReference type="Proteomes" id="UP000222542">
    <property type="component" value="Unassembled WGS sequence"/>
</dbReference>
<evidence type="ECO:0000256" key="1">
    <source>
        <dbReference type="ARBA" id="ARBA00022598"/>
    </source>
</evidence>
<dbReference type="GO" id="GO:0006430">
    <property type="term" value="P:lysyl-tRNA aminoacylation"/>
    <property type="evidence" value="ECO:0000318"/>
    <property type="project" value="GO_Central"/>
</dbReference>
<dbReference type="AlphaFoldDB" id="A0A2G2YRQ2"/>
<evidence type="ECO:0000256" key="4">
    <source>
        <dbReference type="SAM" id="MobiDB-lite"/>
    </source>
</evidence>
<evidence type="ECO:0000259" key="6">
    <source>
        <dbReference type="Pfam" id="PF24851"/>
    </source>
</evidence>
<keyword evidence="2" id="KW-0547">Nucleotide-binding</keyword>
<sequence length="249" mass="28276">MMPRQRGAHTENTKNSEAWVLGSGRNPDTYVLKDQETRYRQRYLDLMINAEVRHIFKTRAKIITFIQSFLDNHEFLEFVEVLNNVHNSTESLTGTVSDTVLTGTYVAEGQNTYAIGKSIEVNLLDEKTLLVCIVRTIRPGSGGRISISSRATLTGVNTEFLMKKNNDSRTGRMSSYTFSLRWLVCGFLASPPYHIESKKGLVVSNKDIESGTMDETKSQKIESLKEKNLRLRQQMMEMYRAWASGLPPP</sequence>
<reference evidence="7 8" key="1">
    <citation type="journal article" date="2014" name="Nat. Genet.">
        <title>Genome sequence of the hot pepper provides insights into the evolution of pungency in Capsicum species.</title>
        <authorList>
            <person name="Kim S."/>
            <person name="Park M."/>
            <person name="Yeom S.I."/>
            <person name="Kim Y.M."/>
            <person name="Lee J.M."/>
            <person name="Lee H.A."/>
            <person name="Seo E."/>
            <person name="Choi J."/>
            <person name="Cheong K."/>
            <person name="Kim K.T."/>
            <person name="Jung K."/>
            <person name="Lee G.W."/>
            <person name="Oh S.K."/>
            <person name="Bae C."/>
            <person name="Kim S.B."/>
            <person name="Lee H.Y."/>
            <person name="Kim S.Y."/>
            <person name="Kim M.S."/>
            <person name="Kang B.C."/>
            <person name="Jo Y.D."/>
            <person name="Yang H.B."/>
            <person name="Jeong H.J."/>
            <person name="Kang W.H."/>
            <person name="Kwon J.K."/>
            <person name="Shin C."/>
            <person name="Lim J.Y."/>
            <person name="Park J.H."/>
            <person name="Huh J.H."/>
            <person name="Kim J.S."/>
            <person name="Kim B.D."/>
            <person name="Cohen O."/>
            <person name="Paran I."/>
            <person name="Suh M.C."/>
            <person name="Lee S.B."/>
            <person name="Kim Y.K."/>
            <person name="Shin Y."/>
            <person name="Noh S.J."/>
            <person name="Park J."/>
            <person name="Seo Y.S."/>
            <person name="Kwon S.Y."/>
            <person name="Kim H.A."/>
            <person name="Park J.M."/>
            <person name="Kim H.J."/>
            <person name="Choi S.B."/>
            <person name="Bosland P.W."/>
            <person name="Reeves G."/>
            <person name="Jo S.H."/>
            <person name="Lee B.W."/>
            <person name="Cho H.T."/>
            <person name="Choi H.S."/>
            <person name="Lee M.S."/>
            <person name="Yu Y."/>
            <person name="Do Choi Y."/>
            <person name="Park B.S."/>
            <person name="van Deynze A."/>
            <person name="Ashrafi H."/>
            <person name="Hill T."/>
            <person name="Kim W.T."/>
            <person name="Pai H.S."/>
            <person name="Ahn H.K."/>
            <person name="Yeam I."/>
            <person name="Giovannoni J.J."/>
            <person name="Rose J.K."/>
            <person name="Sorensen I."/>
            <person name="Lee S.J."/>
            <person name="Kim R.W."/>
            <person name="Choi I.Y."/>
            <person name="Choi B.S."/>
            <person name="Lim J.S."/>
            <person name="Lee Y.H."/>
            <person name="Choi D."/>
        </authorList>
    </citation>
    <scope>NUCLEOTIDE SEQUENCE [LARGE SCALE GENOMIC DNA]</scope>
    <source>
        <strain evidence="8">cv. CM334</strain>
    </source>
</reference>
<feature type="region of interest" description="Disordered" evidence="4">
    <location>
        <begin position="1"/>
        <end position="21"/>
    </location>
</feature>
<dbReference type="EMBL" id="AYRZ02000009">
    <property type="protein sequence ID" value="PHT72301.1"/>
    <property type="molecule type" value="Genomic_DNA"/>
</dbReference>
<dbReference type="Gramene" id="PHT72301">
    <property type="protein sequence ID" value="PHT72301"/>
    <property type="gene ID" value="T459_23086"/>
</dbReference>
<keyword evidence="1" id="KW-0436">Ligase</keyword>
<dbReference type="Gene3D" id="3.30.930.10">
    <property type="entry name" value="Bira Bifunctional Protein, Domain 2"/>
    <property type="match status" value="1"/>
</dbReference>
<gene>
    <name evidence="7" type="ORF">T459_23086</name>
</gene>
<evidence type="ECO:0000259" key="5">
    <source>
        <dbReference type="Pfam" id="PF00152"/>
    </source>
</evidence>
<keyword evidence="8" id="KW-1185">Reference proteome</keyword>
<dbReference type="GO" id="GO:0005524">
    <property type="term" value="F:ATP binding"/>
    <property type="evidence" value="ECO:0007669"/>
    <property type="project" value="InterPro"/>
</dbReference>
<protein>
    <submittedName>
        <fullName evidence="7">Uncharacterized protein</fullName>
    </submittedName>
</protein>
<dbReference type="InterPro" id="IPR045864">
    <property type="entry name" value="aa-tRNA-synth_II/BPL/LPL"/>
</dbReference>
<evidence type="ECO:0000313" key="7">
    <source>
        <dbReference type="EMBL" id="PHT72301.1"/>
    </source>
</evidence>
<reference evidence="7 8" key="2">
    <citation type="journal article" date="2017" name="Genome Biol.">
        <title>New reference genome sequences of hot pepper reveal the massive evolution of plant disease-resistance genes by retroduplication.</title>
        <authorList>
            <person name="Kim S."/>
            <person name="Park J."/>
            <person name="Yeom S.I."/>
            <person name="Kim Y.M."/>
            <person name="Seo E."/>
            <person name="Kim K.T."/>
            <person name="Kim M.S."/>
            <person name="Lee J.M."/>
            <person name="Cheong K."/>
            <person name="Shin H.S."/>
            <person name="Kim S.B."/>
            <person name="Han K."/>
            <person name="Lee J."/>
            <person name="Park M."/>
            <person name="Lee H.A."/>
            <person name="Lee H.Y."/>
            <person name="Lee Y."/>
            <person name="Oh S."/>
            <person name="Lee J.H."/>
            <person name="Choi E."/>
            <person name="Choi E."/>
            <person name="Lee S.E."/>
            <person name="Jeon J."/>
            <person name="Kim H."/>
            <person name="Choi G."/>
            <person name="Song H."/>
            <person name="Lee J."/>
            <person name="Lee S.C."/>
            <person name="Kwon J.K."/>
            <person name="Lee H.Y."/>
            <person name="Koo N."/>
            <person name="Hong Y."/>
            <person name="Kim R.W."/>
            <person name="Kang W.H."/>
            <person name="Huh J.H."/>
            <person name="Kang B.C."/>
            <person name="Yang T.J."/>
            <person name="Lee Y.H."/>
            <person name="Bennetzen J.L."/>
            <person name="Choi D."/>
        </authorList>
    </citation>
    <scope>NUCLEOTIDE SEQUENCE [LARGE SCALE GENOMIC DNA]</scope>
    <source>
        <strain evidence="8">cv. CM334</strain>
    </source>
</reference>
<dbReference type="Pfam" id="PF24851">
    <property type="entry name" value="DUF7725"/>
    <property type="match status" value="1"/>
</dbReference>